<sequence length="78" mass="8612">MDVSFFCHHSEGRCRNAAVLMGRNLSSADCRHPANSLTLQMVQQVKTGDGAWKTNLRQVHARKSTSVSKEIVPSLMGK</sequence>
<dbReference type="EnsemblMetazoa" id="ENSAATROPT008493">
    <property type="protein sequence ID" value="ENSAATROPP007648"/>
    <property type="gene ID" value="ENSAATROPG006928"/>
</dbReference>
<reference evidence="1" key="1">
    <citation type="submission" date="2024-04" db="UniProtKB">
        <authorList>
            <consortium name="EnsemblMetazoa"/>
        </authorList>
    </citation>
    <scope>IDENTIFICATION</scope>
    <source>
        <strain evidence="1">EBRO</strain>
    </source>
</reference>
<organism evidence="1 2">
    <name type="scientific">Anopheles atroparvus</name>
    <name type="common">European mosquito</name>
    <dbReference type="NCBI Taxonomy" id="41427"/>
    <lineage>
        <taxon>Eukaryota</taxon>
        <taxon>Metazoa</taxon>
        <taxon>Ecdysozoa</taxon>
        <taxon>Arthropoda</taxon>
        <taxon>Hexapoda</taxon>
        <taxon>Insecta</taxon>
        <taxon>Pterygota</taxon>
        <taxon>Neoptera</taxon>
        <taxon>Endopterygota</taxon>
        <taxon>Diptera</taxon>
        <taxon>Nematocera</taxon>
        <taxon>Culicoidea</taxon>
        <taxon>Culicidae</taxon>
        <taxon>Anophelinae</taxon>
        <taxon>Anopheles</taxon>
    </lineage>
</organism>
<accession>A0AAG5DAH5</accession>
<dbReference type="AlphaFoldDB" id="A0AAG5DAH5"/>
<name>A0AAG5DAH5_ANOAO</name>
<protein>
    <submittedName>
        <fullName evidence="1">Uncharacterized protein</fullName>
    </submittedName>
</protein>
<dbReference type="Proteomes" id="UP000075880">
    <property type="component" value="Unassembled WGS sequence"/>
</dbReference>
<evidence type="ECO:0000313" key="2">
    <source>
        <dbReference type="Proteomes" id="UP000075880"/>
    </source>
</evidence>
<evidence type="ECO:0000313" key="1">
    <source>
        <dbReference type="EnsemblMetazoa" id="ENSAATROPP007648"/>
    </source>
</evidence>
<keyword evidence="2" id="KW-1185">Reference proteome</keyword>
<proteinExistence type="predicted"/>